<dbReference type="InterPro" id="IPR029058">
    <property type="entry name" value="AB_hydrolase_fold"/>
</dbReference>
<dbReference type="SUPFAM" id="SSF53474">
    <property type="entry name" value="alpha/beta-Hydrolases"/>
    <property type="match status" value="1"/>
</dbReference>
<keyword evidence="4" id="KW-1185">Reference proteome</keyword>
<evidence type="ECO:0000259" key="2">
    <source>
        <dbReference type="PROSITE" id="PS50075"/>
    </source>
</evidence>
<gene>
    <name evidence="3" type="ORF">LHA35_25655</name>
</gene>
<dbReference type="Gene3D" id="3.40.50.1820">
    <property type="entry name" value="alpha/beta hydrolase"/>
    <property type="match status" value="1"/>
</dbReference>
<dbReference type="GO" id="GO:0043041">
    <property type="term" value="P:amino acid activation for nonribosomal peptide biosynthetic process"/>
    <property type="evidence" value="ECO:0007669"/>
    <property type="project" value="TreeGrafter"/>
</dbReference>
<feature type="domain" description="Carrier" evidence="2">
    <location>
        <begin position="525"/>
        <end position="606"/>
    </location>
</feature>
<protein>
    <submittedName>
        <fullName evidence="3">AMP-binding protein</fullName>
    </submittedName>
</protein>
<dbReference type="Proteomes" id="UP001139311">
    <property type="component" value="Unassembled WGS sequence"/>
</dbReference>
<dbReference type="PANTHER" id="PTHR44394">
    <property type="entry name" value="BETA-ALANINE-ACTIVATING ENZYME"/>
    <property type="match status" value="1"/>
</dbReference>
<dbReference type="InterPro" id="IPR001031">
    <property type="entry name" value="Thioesterase"/>
</dbReference>
<evidence type="ECO:0000313" key="3">
    <source>
        <dbReference type="EMBL" id="MCB4825115.1"/>
    </source>
</evidence>
<sequence length="887" mass="92540">MIETETASLDCNGGPMGEASGPPPGPRRATPSLLALLECVGAQAAALIALEDEEVAVSYGNLLGLVSRLAEDIGARVPEGRAVALACPEPAWQVVSLLGAMAARRVALVVDTMAQPGQLEATLRSGPPAAVLAPAGQVPAAFRDMSIPVIAPDRVPAAATSCGSAVERAAFGREPALILRDQGPAGDRPALVIGSEALLRGALAFTRAAELGPTDRVLVLNSPGGIDGITGALAALLAGARLRGRDPMRGGVDSVADLMRRGRVTVLGASPAMLRALLRSDSGRDALASLRLVRLAGGPMFYGDIAPLRRLLPAGACVQVACSLAGTVVSQWFVSPAGTSEAGLVPMGHPLAGSRLALSPAREPGQEDQSGELLLGGDALPIGRWVGGRCVPLAGDQHWLRTGLRCSVRTDGLLTVAGWMAPGNEPITPWEIEALLRSKADVRDAAVVRLADPQGDSSLVAFVACGTHRRAELTSALAPWLAATGPLPLELHVVDEIPKRPDGEPCEVGLEQLRAAPQTAPSGGPAATRLEQALAGAWGSVLDCASYEADRPFAAVGGDSLKLIQLALEMERRLGEGTALPLEALGAEMRPSEMLGALTARLAARRVRTAPAGVALFLPGLTGDEPALARLRTELPPGIQPIVPRYPGWIDMSLRDLSMTDIAAAVFEQVERQLDAPVPVHIVGYSFGGHVAVPLVRLMLDRGTKVSSVCVIDTTRRGLKLVRPGPALRTEIWGGALRKSLHGGRLQEALGIALAQNLARPELRPLLRLLARRGQLPRPSAEAGFFCQKYLEGIQRSAILRSWIAGGAPSPVTGPRVALLRSSEHASDPSPDLGWSEVSPAVSVHHVPGTHHSIFSDENRPVLRRQLIDACGMARWDGESGAVATAA</sequence>
<evidence type="ECO:0000313" key="4">
    <source>
        <dbReference type="Proteomes" id="UP001139311"/>
    </source>
</evidence>
<dbReference type="PROSITE" id="PS50075">
    <property type="entry name" value="CARRIER"/>
    <property type="match status" value="1"/>
</dbReference>
<dbReference type="InterPro" id="IPR036736">
    <property type="entry name" value="ACP-like_sf"/>
</dbReference>
<comment type="caution">
    <text evidence="3">The sequence shown here is derived from an EMBL/GenBank/DDBJ whole genome shotgun (WGS) entry which is preliminary data.</text>
</comment>
<name>A0A9X1LDC3_9PROT</name>
<dbReference type="Pfam" id="PF00975">
    <property type="entry name" value="Thioesterase"/>
    <property type="match status" value="1"/>
</dbReference>
<dbReference type="SUPFAM" id="SSF47336">
    <property type="entry name" value="ACP-like"/>
    <property type="match status" value="1"/>
</dbReference>
<dbReference type="AlphaFoldDB" id="A0A9X1LDC3"/>
<dbReference type="Pfam" id="PF00501">
    <property type="entry name" value="AMP-binding"/>
    <property type="match status" value="1"/>
</dbReference>
<organism evidence="3 4">
    <name type="scientific">Roseicella aerolata</name>
    <dbReference type="NCBI Taxonomy" id="2883479"/>
    <lineage>
        <taxon>Bacteria</taxon>
        <taxon>Pseudomonadati</taxon>
        <taxon>Pseudomonadota</taxon>
        <taxon>Alphaproteobacteria</taxon>
        <taxon>Acetobacterales</taxon>
        <taxon>Roseomonadaceae</taxon>
        <taxon>Roseicella</taxon>
    </lineage>
</organism>
<accession>A0A9X1LDC3</accession>
<dbReference type="PANTHER" id="PTHR44394:SF1">
    <property type="entry name" value="BETA-ALANINE-ACTIVATING ENZYME"/>
    <property type="match status" value="1"/>
</dbReference>
<dbReference type="InterPro" id="IPR009081">
    <property type="entry name" value="PP-bd_ACP"/>
</dbReference>
<dbReference type="Pfam" id="PF00550">
    <property type="entry name" value="PP-binding"/>
    <property type="match status" value="1"/>
</dbReference>
<dbReference type="InterPro" id="IPR042099">
    <property type="entry name" value="ANL_N_sf"/>
</dbReference>
<feature type="region of interest" description="Disordered" evidence="1">
    <location>
        <begin position="1"/>
        <end position="28"/>
    </location>
</feature>
<dbReference type="EMBL" id="JAJAQI010000066">
    <property type="protein sequence ID" value="MCB4825115.1"/>
    <property type="molecule type" value="Genomic_DNA"/>
</dbReference>
<dbReference type="Gene3D" id="3.30.300.30">
    <property type="match status" value="1"/>
</dbReference>
<dbReference type="InterPro" id="IPR052091">
    <property type="entry name" value="Beta-ala_Activ/Resist"/>
</dbReference>
<proteinExistence type="predicted"/>
<dbReference type="Gene3D" id="3.40.50.12780">
    <property type="entry name" value="N-terminal domain of ligase-like"/>
    <property type="match status" value="1"/>
</dbReference>
<dbReference type="SUPFAM" id="SSF56801">
    <property type="entry name" value="Acetyl-CoA synthetase-like"/>
    <property type="match status" value="1"/>
</dbReference>
<evidence type="ECO:0000256" key="1">
    <source>
        <dbReference type="SAM" id="MobiDB-lite"/>
    </source>
</evidence>
<dbReference type="Gene3D" id="1.10.1200.10">
    <property type="entry name" value="ACP-like"/>
    <property type="match status" value="1"/>
</dbReference>
<dbReference type="InterPro" id="IPR000873">
    <property type="entry name" value="AMP-dep_synth/lig_dom"/>
</dbReference>
<reference evidence="3" key="1">
    <citation type="submission" date="2021-10" db="EMBL/GenBank/DDBJ databases">
        <title>Roseicella aerolatum sp. nov., isolated from aerosols of e-waste dismantling site.</title>
        <authorList>
            <person name="Qin T."/>
        </authorList>
    </citation>
    <scope>NUCLEOTIDE SEQUENCE</scope>
    <source>
        <strain evidence="3">GB24</strain>
    </source>
</reference>
<dbReference type="RefSeq" id="WP_226613813.1">
    <property type="nucleotide sequence ID" value="NZ_JAJAQI010000066.1"/>
</dbReference>
<dbReference type="InterPro" id="IPR045851">
    <property type="entry name" value="AMP-bd_C_sf"/>
</dbReference>